<accession>A0ABT4DTX9</accession>
<evidence type="ECO:0000313" key="1">
    <source>
        <dbReference type="EMBL" id="MCY9520806.1"/>
    </source>
</evidence>
<comment type="caution">
    <text evidence="1">The sequence shown here is derived from an EMBL/GenBank/DDBJ whole genome shotgun (WGS) entry which is preliminary data.</text>
</comment>
<proteinExistence type="predicted"/>
<sequence>MQTKRLETIFIFLGPMNPSSIKAEGFKKLDGVEVLVNNEKEIRLKTEVDGLVGISVQEQATKELTMTTYKETEVNPHLFKQGQN</sequence>
<name>A0ABT4DTX9_9BACL</name>
<dbReference type="Proteomes" id="UP001207626">
    <property type="component" value="Unassembled WGS sequence"/>
</dbReference>
<evidence type="ECO:0000313" key="2">
    <source>
        <dbReference type="Proteomes" id="UP001207626"/>
    </source>
</evidence>
<dbReference type="RefSeq" id="WP_087435502.1">
    <property type="nucleotide sequence ID" value="NZ_JAMDLV010000036.1"/>
</dbReference>
<reference evidence="1 2" key="1">
    <citation type="submission" date="2022-05" db="EMBL/GenBank/DDBJ databases">
        <title>Genome Sequencing of Bee-Associated Microbes.</title>
        <authorList>
            <person name="Dunlap C."/>
        </authorList>
    </citation>
    <scope>NUCLEOTIDE SEQUENCE [LARGE SCALE GENOMIC DNA]</scope>
    <source>
        <strain evidence="1 2">NRRL NRS-1438</strain>
    </source>
</reference>
<gene>
    <name evidence="1" type="ORF">M5X09_14205</name>
</gene>
<keyword evidence="2" id="KW-1185">Reference proteome</keyword>
<dbReference type="EMBL" id="JAMDLW010000019">
    <property type="protein sequence ID" value="MCY9520806.1"/>
    <property type="molecule type" value="Genomic_DNA"/>
</dbReference>
<protein>
    <submittedName>
        <fullName evidence="1">Uncharacterized protein</fullName>
    </submittedName>
</protein>
<organism evidence="1 2">
    <name type="scientific">Paenibacillus apiarius</name>
    <dbReference type="NCBI Taxonomy" id="46240"/>
    <lineage>
        <taxon>Bacteria</taxon>
        <taxon>Bacillati</taxon>
        <taxon>Bacillota</taxon>
        <taxon>Bacilli</taxon>
        <taxon>Bacillales</taxon>
        <taxon>Paenibacillaceae</taxon>
        <taxon>Paenibacillus</taxon>
    </lineage>
</organism>